<dbReference type="Proteomes" id="UP000265520">
    <property type="component" value="Unassembled WGS sequence"/>
</dbReference>
<sequence length="71" mass="7924">MNNMSSSSRSTTIGLEEGWDTMQNAIKNILEGLPEPQITSDNYMILYTLIERTYENSLGDVHKRASISSLG</sequence>
<gene>
    <name evidence="1" type="ORF">A2U01_0007008</name>
</gene>
<reference evidence="1 2" key="1">
    <citation type="journal article" date="2018" name="Front. Plant Sci.">
        <title>Red Clover (Trifolium pratense) and Zigzag Clover (T. medium) - A Picture of Genomic Similarities and Differences.</title>
        <authorList>
            <person name="Dluhosova J."/>
            <person name="Istvanek J."/>
            <person name="Nedelnik J."/>
            <person name="Repkova J."/>
        </authorList>
    </citation>
    <scope>NUCLEOTIDE SEQUENCE [LARGE SCALE GENOMIC DNA]</scope>
    <source>
        <strain evidence="2">cv. 10/8</strain>
        <tissue evidence="1">Leaf</tissue>
    </source>
</reference>
<name>A0A392MIT6_9FABA</name>
<comment type="caution">
    <text evidence="1">The sequence shown here is derived from an EMBL/GenBank/DDBJ whole genome shotgun (WGS) entry which is preliminary data.</text>
</comment>
<evidence type="ECO:0000313" key="2">
    <source>
        <dbReference type="Proteomes" id="UP000265520"/>
    </source>
</evidence>
<dbReference type="EMBL" id="LXQA010009822">
    <property type="protein sequence ID" value="MCH86154.1"/>
    <property type="molecule type" value="Genomic_DNA"/>
</dbReference>
<evidence type="ECO:0000313" key="1">
    <source>
        <dbReference type="EMBL" id="MCH86154.1"/>
    </source>
</evidence>
<keyword evidence="2" id="KW-1185">Reference proteome</keyword>
<proteinExistence type="predicted"/>
<dbReference type="AlphaFoldDB" id="A0A392MIT6"/>
<organism evidence="1 2">
    <name type="scientific">Trifolium medium</name>
    <dbReference type="NCBI Taxonomy" id="97028"/>
    <lineage>
        <taxon>Eukaryota</taxon>
        <taxon>Viridiplantae</taxon>
        <taxon>Streptophyta</taxon>
        <taxon>Embryophyta</taxon>
        <taxon>Tracheophyta</taxon>
        <taxon>Spermatophyta</taxon>
        <taxon>Magnoliopsida</taxon>
        <taxon>eudicotyledons</taxon>
        <taxon>Gunneridae</taxon>
        <taxon>Pentapetalae</taxon>
        <taxon>rosids</taxon>
        <taxon>fabids</taxon>
        <taxon>Fabales</taxon>
        <taxon>Fabaceae</taxon>
        <taxon>Papilionoideae</taxon>
        <taxon>50 kb inversion clade</taxon>
        <taxon>NPAAA clade</taxon>
        <taxon>Hologalegina</taxon>
        <taxon>IRL clade</taxon>
        <taxon>Trifolieae</taxon>
        <taxon>Trifolium</taxon>
    </lineage>
</organism>
<protein>
    <submittedName>
        <fullName evidence="1">Cullin-1-like</fullName>
    </submittedName>
</protein>
<accession>A0A392MIT6</accession>